<evidence type="ECO:0000313" key="6">
    <source>
        <dbReference type="EMBL" id="KAF8821610.1"/>
    </source>
</evidence>
<comment type="similarity">
    <text evidence="1">Belongs to the eukaryotic ribosomal protein eL18 family.</text>
</comment>
<sequence>MGIDLKNKGHLRKPGRKEVKSPNPYLRLLVKLYQFLARRTSSSFNKVVLKRLIMARRFKAPLSLSKLSLFMRKKENNVAVVIGSVTDDVRLLNVPKLKVCALRFTENARNRIIKAGGECLTFDQLAIRYPKGAGCVLLRGPTKSREAEKHFGPPVGAPGSHTKPYTRGKRKKFEPKARY</sequence>
<feature type="domain" description="Large ribosomal subunit protein uL15/eL18" evidence="5">
    <location>
        <begin position="2"/>
        <end position="178"/>
    </location>
</feature>
<reference evidence="6 7" key="1">
    <citation type="journal article" date="2020" name="bioRxiv">
        <title>Metabolic contributions of an alphaproteobacterial endosymbiont in the apicomplexan Cardiosporidium cionae.</title>
        <authorList>
            <person name="Hunter E.S."/>
            <person name="Paight C.J."/>
            <person name="Lane C.E."/>
        </authorList>
    </citation>
    <scope>NUCLEOTIDE SEQUENCE [LARGE SCALE GENOMIC DNA]</scope>
    <source>
        <strain evidence="6">ESH_2018</strain>
    </source>
</reference>
<dbReference type="EMBL" id="JADAQX010000156">
    <property type="protein sequence ID" value="KAF8821610.1"/>
    <property type="molecule type" value="Genomic_DNA"/>
</dbReference>
<dbReference type="Pfam" id="PF17135">
    <property type="entry name" value="Ribosomal_L18"/>
    <property type="match status" value="1"/>
</dbReference>
<protein>
    <submittedName>
        <fullName evidence="6">Ribosomal protein RPL18</fullName>
    </submittedName>
</protein>
<dbReference type="InterPro" id="IPR021131">
    <property type="entry name" value="Ribosomal_uL15/eL18"/>
</dbReference>
<evidence type="ECO:0000256" key="4">
    <source>
        <dbReference type="SAM" id="MobiDB-lite"/>
    </source>
</evidence>
<keyword evidence="7" id="KW-1185">Reference proteome</keyword>
<dbReference type="PANTHER" id="PTHR10934:SF2">
    <property type="entry name" value="LARGE RIBOSOMAL SUBUNIT PROTEIN EL18"/>
    <property type="match status" value="1"/>
</dbReference>
<evidence type="ECO:0000256" key="2">
    <source>
        <dbReference type="ARBA" id="ARBA00022980"/>
    </source>
</evidence>
<evidence type="ECO:0000256" key="1">
    <source>
        <dbReference type="ARBA" id="ARBA00006815"/>
    </source>
</evidence>
<keyword evidence="3" id="KW-0687">Ribonucleoprotein</keyword>
<dbReference type="InterPro" id="IPR036227">
    <property type="entry name" value="Ribosomal_uL15/eL18_sf"/>
</dbReference>
<feature type="region of interest" description="Disordered" evidence="4">
    <location>
        <begin position="144"/>
        <end position="179"/>
    </location>
</feature>
<dbReference type="SUPFAM" id="SSF52080">
    <property type="entry name" value="Ribosomal proteins L15p and L18e"/>
    <property type="match status" value="1"/>
</dbReference>
<feature type="compositionally biased region" description="Basic residues" evidence="4">
    <location>
        <begin position="164"/>
        <end position="173"/>
    </location>
</feature>
<proteinExistence type="inferred from homology"/>
<evidence type="ECO:0000256" key="3">
    <source>
        <dbReference type="ARBA" id="ARBA00023274"/>
    </source>
</evidence>
<evidence type="ECO:0000313" key="7">
    <source>
        <dbReference type="Proteomes" id="UP000823046"/>
    </source>
</evidence>
<dbReference type="InterPro" id="IPR000039">
    <property type="entry name" value="Ribosomal_eL18"/>
</dbReference>
<keyword evidence="2 6" id="KW-0689">Ribosomal protein</keyword>
<dbReference type="PANTHER" id="PTHR10934">
    <property type="entry name" value="60S RIBOSOMAL PROTEIN L18"/>
    <property type="match status" value="1"/>
</dbReference>
<name>A0ABQ7JCE9_9APIC</name>
<accession>A0ABQ7JCE9</accession>
<dbReference type="Proteomes" id="UP000823046">
    <property type="component" value="Unassembled WGS sequence"/>
</dbReference>
<dbReference type="GO" id="GO:0005840">
    <property type="term" value="C:ribosome"/>
    <property type="evidence" value="ECO:0007669"/>
    <property type="project" value="UniProtKB-KW"/>
</dbReference>
<organism evidence="6 7">
    <name type="scientific">Cardiosporidium cionae</name>
    <dbReference type="NCBI Taxonomy" id="476202"/>
    <lineage>
        <taxon>Eukaryota</taxon>
        <taxon>Sar</taxon>
        <taxon>Alveolata</taxon>
        <taxon>Apicomplexa</taxon>
        <taxon>Aconoidasida</taxon>
        <taxon>Nephromycida</taxon>
        <taxon>Cardiosporidium</taxon>
    </lineage>
</organism>
<gene>
    <name evidence="6" type="primary">RPL18</name>
    <name evidence="6" type="ORF">IE077_001813</name>
</gene>
<dbReference type="Gene3D" id="3.100.10.10">
    <property type="match status" value="1"/>
</dbReference>
<comment type="caution">
    <text evidence="6">The sequence shown here is derived from an EMBL/GenBank/DDBJ whole genome shotgun (WGS) entry which is preliminary data.</text>
</comment>
<evidence type="ECO:0000259" key="5">
    <source>
        <dbReference type="Pfam" id="PF17135"/>
    </source>
</evidence>